<dbReference type="EMBL" id="JAQZCI010000002">
    <property type="protein sequence ID" value="MDD7962044.1"/>
    <property type="molecule type" value="Genomic_DNA"/>
</dbReference>
<gene>
    <name evidence="3" type="ORF">PUW80_06750</name>
</gene>
<keyword evidence="4" id="KW-1185">Reference proteome</keyword>
<evidence type="ECO:0000313" key="4">
    <source>
        <dbReference type="Proteomes" id="UP001218170"/>
    </source>
</evidence>
<comment type="caution">
    <text evidence="3">The sequence shown here is derived from an EMBL/GenBank/DDBJ whole genome shotgun (WGS) entry which is preliminary data.</text>
</comment>
<dbReference type="RefSeq" id="WP_274222864.1">
    <property type="nucleotide sequence ID" value="NZ_JAQZCG020000023.1"/>
</dbReference>
<feature type="signal peptide" evidence="2">
    <location>
        <begin position="1"/>
        <end position="28"/>
    </location>
</feature>
<feature type="chain" id="PRO_5046743519" description="Lipoprotein" evidence="2">
    <location>
        <begin position="29"/>
        <end position="209"/>
    </location>
</feature>
<dbReference type="Proteomes" id="UP001218170">
    <property type="component" value="Unassembled WGS sequence"/>
</dbReference>
<evidence type="ECO:0000256" key="1">
    <source>
        <dbReference type="SAM" id="MobiDB-lite"/>
    </source>
</evidence>
<accession>A0ABT5SGY4</accession>
<sequence length="209" mass="22149">MSMRRSLFGATAAAFAVTVLTGCGATVAEPTGEELFERAESLYLDFRETTNGVLAAVHDGPWEVGTYGMLPSGVGCGDGWKFDLTRTVSIDPAEILGKREAVSQHLVEAGFEVEGMDLASGTVSSGDVIVRKQGVYSLLTVTLIDNGNVVLTATSPCQPGDIEELDRMMYGDDPIPDWPVPKQEAPSDPIFFGIADGEPRLPSSPPPAD</sequence>
<protein>
    <recommendedName>
        <fullName evidence="5">Lipoprotein</fullName>
    </recommendedName>
</protein>
<dbReference type="PROSITE" id="PS51257">
    <property type="entry name" value="PROKAR_LIPOPROTEIN"/>
    <property type="match status" value="1"/>
</dbReference>
<organism evidence="3 4">
    <name type="scientific">Microbacterium thalli</name>
    <dbReference type="NCBI Taxonomy" id="3027921"/>
    <lineage>
        <taxon>Bacteria</taxon>
        <taxon>Bacillati</taxon>
        <taxon>Actinomycetota</taxon>
        <taxon>Actinomycetes</taxon>
        <taxon>Micrococcales</taxon>
        <taxon>Microbacteriaceae</taxon>
        <taxon>Microbacterium</taxon>
    </lineage>
</organism>
<feature type="region of interest" description="Disordered" evidence="1">
    <location>
        <begin position="171"/>
        <end position="209"/>
    </location>
</feature>
<keyword evidence="2" id="KW-0732">Signal</keyword>
<evidence type="ECO:0008006" key="5">
    <source>
        <dbReference type="Google" id="ProtNLM"/>
    </source>
</evidence>
<proteinExistence type="predicted"/>
<reference evidence="3 4" key="1">
    <citation type="submission" date="2023-02" db="EMBL/GenBank/DDBJ databases">
        <title>Study of novel species of the Microbacterium genus.</title>
        <authorList>
            <person name="Arroyo-Herrera I."/>
            <person name="Roman-Ponce B."/>
            <person name="Vasquez-Murrieta M.S."/>
        </authorList>
    </citation>
    <scope>NUCLEOTIDE SEQUENCE [LARGE SCALE GENOMIC DNA]</scope>
    <source>
        <strain evidence="3 4">NE1TT3</strain>
    </source>
</reference>
<name>A0ABT5SGY4_9MICO</name>
<evidence type="ECO:0000256" key="2">
    <source>
        <dbReference type="SAM" id="SignalP"/>
    </source>
</evidence>
<evidence type="ECO:0000313" key="3">
    <source>
        <dbReference type="EMBL" id="MDD7962044.1"/>
    </source>
</evidence>